<evidence type="ECO:0000313" key="4">
    <source>
        <dbReference type="Proteomes" id="UP000215539"/>
    </source>
</evidence>
<dbReference type="EMBL" id="CP014227">
    <property type="protein sequence ID" value="AMD85939.1"/>
    <property type="molecule type" value="Genomic_DNA"/>
</dbReference>
<dbReference type="InterPro" id="IPR025345">
    <property type="entry name" value="DUF4249"/>
</dbReference>
<dbReference type="Proteomes" id="UP000065822">
    <property type="component" value="Chromosome"/>
</dbReference>
<keyword evidence="3" id="KW-1185">Reference proteome</keyword>
<evidence type="ECO:0000313" key="3">
    <source>
        <dbReference type="Proteomes" id="UP000065822"/>
    </source>
</evidence>
<dbReference type="PROSITE" id="PS51257">
    <property type="entry name" value="PROKAR_LIPOPROTEIN"/>
    <property type="match status" value="1"/>
</dbReference>
<dbReference type="EMBL" id="LT906449">
    <property type="protein sequence ID" value="SNV15201.1"/>
    <property type="molecule type" value="Genomic_DNA"/>
</dbReference>
<dbReference type="Proteomes" id="UP000215539">
    <property type="component" value="Chromosome 1"/>
</dbReference>
<reference evidence="2 4" key="2">
    <citation type="submission" date="2017-06" db="EMBL/GenBank/DDBJ databases">
        <authorList>
            <consortium name="Pathogen Informatics"/>
        </authorList>
    </citation>
    <scope>NUCLEOTIDE SEQUENCE [LARGE SCALE GENOMIC DNA]</scope>
    <source>
        <strain evidence="2 4">NCTC12947</strain>
    </source>
</reference>
<accession>A0AAX2H208</accession>
<dbReference type="KEGG" id="chg:AXF12_10685"/>
<dbReference type="Pfam" id="PF14054">
    <property type="entry name" value="DUF4249"/>
    <property type="match status" value="1"/>
</dbReference>
<evidence type="ECO:0008006" key="5">
    <source>
        <dbReference type="Google" id="ProtNLM"/>
    </source>
</evidence>
<sequence>MRRFIYFISISTLLLSCEDVIDLDLDTAEKELVIDARIDWQKGESIAYPVVDLSYTTSYFGKENSPAIADATITLKTASTTHTLTLWDGTSTLTSEIGTLKGGSRYVLASGITPKIGETYELSIKVNNKEYHAKAKMLEAPVIDPKRIVQKENSGLAGDQIELKVYFDGIDDKVANAYLVHLENPQDTKQNRYGTLDNNYIANNKFYFTTFAVFSDLKAGDKVDFTLYRISPEYKEYINFVLRDMRGGGSFTIPARFHGNIINTANPKDNPLGAFRVSQYSKLTYTIK</sequence>
<reference evidence="1 3" key="1">
    <citation type="submission" date="2016-02" db="EMBL/GenBank/DDBJ databases">
        <authorList>
            <person name="Holder M.E."/>
            <person name="Ajami N.J."/>
            <person name="Petrosino J.F."/>
        </authorList>
    </citation>
    <scope>NUCLEOTIDE SEQUENCE [LARGE SCALE GENOMIC DNA]</scope>
    <source>
        <strain evidence="1 3">CCUG 32990</strain>
    </source>
</reference>
<evidence type="ECO:0000313" key="1">
    <source>
        <dbReference type="EMBL" id="AMD85939.1"/>
    </source>
</evidence>
<name>A0AAX2H208_9FLAO</name>
<gene>
    <name evidence="1" type="ORF">AXF12_10685</name>
    <name evidence="2" type="ORF">SAMEA44541418_02018</name>
</gene>
<evidence type="ECO:0000313" key="2">
    <source>
        <dbReference type="EMBL" id="SNV15201.1"/>
    </source>
</evidence>
<proteinExistence type="predicted"/>
<dbReference type="AlphaFoldDB" id="A0AAX2H208"/>
<protein>
    <recommendedName>
        <fullName evidence="5">DUF4249 domain-containing protein</fullName>
    </recommendedName>
</protein>
<organism evidence="2 4">
    <name type="scientific">Capnocytophaga haemolytica</name>
    <dbReference type="NCBI Taxonomy" id="45243"/>
    <lineage>
        <taxon>Bacteria</taxon>
        <taxon>Pseudomonadati</taxon>
        <taxon>Bacteroidota</taxon>
        <taxon>Flavobacteriia</taxon>
        <taxon>Flavobacteriales</taxon>
        <taxon>Flavobacteriaceae</taxon>
        <taxon>Capnocytophaga</taxon>
    </lineage>
</organism>
<dbReference type="RefSeq" id="WP_066431010.1">
    <property type="nucleotide sequence ID" value="NZ_CP014227.1"/>
</dbReference>